<reference evidence="11 12" key="1">
    <citation type="submission" date="2015-07" db="EMBL/GenBank/DDBJ databases">
        <title>The genome of Dufourea novaeangliae.</title>
        <authorList>
            <person name="Pan H."/>
            <person name="Kapheim K."/>
        </authorList>
    </citation>
    <scope>NUCLEOTIDE SEQUENCE [LARGE SCALE GENOMIC DNA]</scope>
    <source>
        <strain evidence="11">0120121106</strain>
        <tissue evidence="11">Whole body</tissue>
    </source>
</reference>
<dbReference type="EMBL" id="KQ434849">
    <property type="protein sequence ID" value="KZC08541.1"/>
    <property type="molecule type" value="Genomic_DNA"/>
</dbReference>
<evidence type="ECO:0000256" key="5">
    <source>
        <dbReference type="ARBA" id="ARBA00022725"/>
    </source>
</evidence>
<comment type="subcellular location">
    <subcellularLocation>
        <location evidence="1 10">Cell membrane</location>
        <topology evidence="1 10">Multi-pass membrane protein</topology>
    </subcellularLocation>
</comment>
<keyword evidence="2" id="KW-1003">Cell membrane</keyword>
<dbReference type="GO" id="GO:0005549">
    <property type="term" value="F:odorant binding"/>
    <property type="evidence" value="ECO:0007669"/>
    <property type="project" value="InterPro"/>
</dbReference>
<evidence type="ECO:0000256" key="10">
    <source>
        <dbReference type="RuleBase" id="RU351113"/>
    </source>
</evidence>
<feature type="transmembrane region" description="Helical" evidence="10">
    <location>
        <begin position="300"/>
        <end position="320"/>
    </location>
</feature>
<dbReference type="AlphaFoldDB" id="A0A154P9N0"/>
<sequence length="395" mass="45264">MTVGTKKPISLNVELFYDENVLSWSKRLLSLSGLWPDNGNDVRFFFYITYVMIFTWLEIVTLLQNMHDLEKSLQNITLSFPTILIILKAVMFRLNMHLLLPLLAVVKRDVEQGLYQSLEERRTVMWYNIAATLFSTSSALSLFFVPTLFYAKPIVSCLLSKFDNCSLPYELPMRVGSVYEVTEMQTYALFCVYLIPTSLMLTIGATGADSLLVTLTFYLCSQLSILSQRIRNIDMEPKKYLPKMRALVERHTELLRLAATLAETFSSLMFVQTLGLIFSLCIVVYQLLMTSESDGSDVNTIHFIIYSCAVVLLAFCYCFLGECLITESSEIQFACYYTKWYDLPEEYVRSLTFCIARSQKPLYLTAGKFYVFSLETFGTIMKASMAYLSVMKSII</sequence>
<keyword evidence="6 10" id="KW-1133">Transmembrane helix</keyword>
<proteinExistence type="inferred from homology"/>
<organism evidence="11 12">
    <name type="scientific">Dufourea novaeangliae</name>
    <name type="common">Sweat bee</name>
    <dbReference type="NCBI Taxonomy" id="178035"/>
    <lineage>
        <taxon>Eukaryota</taxon>
        <taxon>Metazoa</taxon>
        <taxon>Ecdysozoa</taxon>
        <taxon>Arthropoda</taxon>
        <taxon>Hexapoda</taxon>
        <taxon>Insecta</taxon>
        <taxon>Pterygota</taxon>
        <taxon>Neoptera</taxon>
        <taxon>Endopterygota</taxon>
        <taxon>Hymenoptera</taxon>
        <taxon>Apocrita</taxon>
        <taxon>Aculeata</taxon>
        <taxon>Apoidea</taxon>
        <taxon>Anthophila</taxon>
        <taxon>Halictidae</taxon>
        <taxon>Rophitinae</taxon>
        <taxon>Dufourea</taxon>
    </lineage>
</organism>
<comment type="similarity">
    <text evidence="10">Belongs to the insect chemoreceptor superfamily. Heteromeric odorant receptor channel (TC 1.A.69) family.</text>
</comment>
<dbReference type="OMA" id="LAFCYCF"/>
<evidence type="ECO:0000256" key="9">
    <source>
        <dbReference type="ARBA" id="ARBA00023224"/>
    </source>
</evidence>
<protein>
    <recommendedName>
        <fullName evidence="10">Odorant receptor</fullName>
    </recommendedName>
</protein>
<gene>
    <name evidence="11" type="ORF">WN55_10859</name>
</gene>
<evidence type="ECO:0000256" key="1">
    <source>
        <dbReference type="ARBA" id="ARBA00004651"/>
    </source>
</evidence>
<feature type="transmembrane region" description="Helical" evidence="10">
    <location>
        <begin position="83"/>
        <end position="106"/>
    </location>
</feature>
<evidence type="ECO:0000313" key="11">
    <source>
        <dbReference type="EMBL" id="KZC08541.1"/>
    </source>
</evidence>
<accession>A0A154P9N0</accession>
<keyword evidence="5 10" id="KW-0552">Olfaction</keyword>
<dbReference type="GO" id="GO:0004984">
    <property type="term" value="F:olfactory receptor activity"/>
    <property type="evidence" value="ECO:0007669"/>
    <property type="project" value="InterPro"/>
</dbReference>
<comment type="caution">
    <text evidence="10">Lacks conserved residue(s) required for the propagation of feature annotation.</text>
</comment>
<name>A0A154P9N0_DUFNO</name>
<dbReference type="PANTHER" id="PTHR21137">
    <property type="entry name" value="ODORANT RECEPTOR"/>
    <property type="match status" value="1"/>
</dbReference>
<evidence type="ECO:0000256" key="4">
    <source>
        <dbReference type="ARBA" id="ARBA00022692"/>
    </source>
</evidence>
<keyword evidence="4 10" id="KW-0812">Transmembrane</keyword>
<keyword evidence="7 10" id="KW-0472">Membrane</keyword>
<dbReference type="PANTHER" id="PTHR21137:SF35">
    <property type="entry name" value="ODORANT RECEPTOR 19A-RELATED"/>
    <property type="match status" value="1"/>
</dbReference>
<dbReference type="Proteomes" id="UP000076502">
    <property type="component" value="Unassembled WGS sequence"/>
</dbReference>
<keyword evidence="3 10" id="KW-0716">Sensory transduction</keyword>
<evidence type="ECO:0000256" key="2">
    <source>
        <dbReference type="ARBA" id="ARBA00022475"/>
    </source>
</evidence>
<dbReference type="OrthoDB" id="8185860at2759"/>
<dbReference type="InterPro" id="IPR004117">
    <property type="entry name" value="7tm6_olfct_rcpt"/>
</dbReference>
<dbReference type="Pfam" id="PF02949">
    <property type="entry name" value="7tm_6"/>
    <property type="match status" value="1"/>
</dbReference>
<keyword evidence="8 10" id="KW-0675">Receptor</keyword>
<evidence type="ECO:0000256" key="7">
    <source>
        <dbReference type="ARBA" id="ARBA00023136"/>
    </source>
</evidence>
<keyword evidence="12" id="KW-1185">Reference proteome</keyword>
<feature type="transmembrane region" description="Helical" evidence="10">
    <location>
        <begin position="126"/>
        <end position="151"/>
    </location>
</feature>
<evidence type="ECO:0000313" key="12">
    <source>
        <dbReference type="Proteomes" id="UP000076502"/>
    </source>
</evidence>
<keyword evidence="9 10" id="KW-0807">Transducer</keyword>
<feature type="transmembrane region" description="Helical" evidence="10">
    <location>
        <begin position="265"/>
        <end position="288"/>
    </location>
</feature>
<evidence type="ECO:0000256" key="3">
    <source>
        <dbReference type="ARBA" id="ARBA00022606"/>
    </source>
</evidence>
<evidence type="ECO:0000256" key="8">
    <source>
        <dbReference type="ARBA" id="ARBA00023170"/>
    </source>
</evidence>
<feature type="transmembrane region" description="Helical" evidence="10">
    <location>
        <begin position="44"/>
        <end position="63"/>
    </location>
</feature>
<evidence type="ECO:0000256" key="6">
    <source>
        <dbReference type="ARBA" id="ARBA00022989"/>
    </source>
</evidence>
<dbReference type="GO" id="GO:0005886">
    <property type="term" value="C:plasma membrane"/>
    <property type="evidence" value="ECO:0007669"/>
    <property type="project" value="UniProtKB-SubCell"/>
</dbReference>
<dbReference type="GO" id="GO:0007165">
    <property type="term" value="P:signal transduction"/>
    <property type="evidence" value="ECO:0007669"/>
    <property type="project" value="UniProtKB-KW"/>
</dbReference>
<dbReference type="STRING" id="178035.A0A154P9N0"/>